<reference evidence="2" key="1">
    <citation type="journal article" date="2023" name="Mol. Phylogenet. Evol.">
        <title>Genome-scale phylogeny and comparative genomics of the fungal order Sordariales.</title>
        <authorList>
            <person name="Hensen N."/>
            <person name="Bonometti L."/>
            <person name="Westerberg I."/>
            <person name="Brannstrom I.O."/>
            <person name="Guillou S."/>
            <person name="Cros-Aarteil S."/>
            <person name="Calhoun S."/>
            <person name="Haridas S."/>
            <person name="Kuo A."/>
            <person name="Mondo S."/>
            <person name="Pangilinan J."/>
            <person name="Riley R."/>
            <person name="LaButti K."/>
            <person name="Andreopoulos B."/>
            <person name="Lipzen A."/>
            <person name="Chen C."/>
            <person name="Yan M."/>
            <person name="Daum C."/>
            <person name="Ng V."/>
            <person name="Clum A."/>
            <person name="Steindorff A."/>
            <person name="Ohm R.A."/>
            <person name="Martin F."/>
            <person name="Silar P."/>
            <person name="Natvig D.O."/>
            <person name="Lalanne C."/>
            <person name="Gautier V."/>
            <person name="Ament-Velasquez S.L."/>
            <person name="Kruys A."/>
            <person name="Hutchinson M.I."/>
            <person name="Powell A.J."/>
            <person name="Barry K."/>
            <person name="Miller A.N."/>
            <person name="Grigoriev I.V."/>
            <person name="Debuchy R."/>
            <person name="Gladieux P."/>
            <person name="Hiltunen Thoren M."/>
            <person name="Johannesson H."/>
        </authorList>
    </citation>
    <scope>NUCLEOTIDE SEQUENCE</scope>
    <source>
        <strain evidence="2">CBS 168.71</strain>
    </source>
</reference>
<evidence type="ECO:0000313" key="2">
    <source>
        <dbReference type="EMBL" id="KAK3299561.1"/>
    </source>
</evidence>
<feature type="signal peptide" evidence="1">
    <location>
        <begin position="1"/>
        <end position="16"/>
    </location>
</feature>
<sequence>MVSLLLLVLLIPSALAIAGRQNRTCTCERYENEVVWRDVQPSTLIQQLCEEGSGRTQFCSEKGFATVCIGSVDRESCDCMVDAAKRWEREKGPSSWTLVSTLADPSMPCPHPLRCPLDLGNGKRRI</sequence>
<evidence type="ECO:0000256" key="1">
    <source>
        <dbReference type="SAM" id="SignalP"/>
    </source>
</evidence>
<name>A0AAE0HN79_9PEZI</name>
<dbReference type="EMBL" id="JAUEPN010000002">
    <property type="protein sequence ID" value="KAK3299561.1"/>
    <property type="molecule type" value="Genomic_DNA"/>
</dbReference>
<gene>
    <name evidence="2" type="ORF">B0H64DRAFT_388951</name>
</gene>
<organism evidence="2 3">
    <name type="scientific">Chaetomium fimeti</name>
    <dbReference type="NCBI Taxonomy" id="1854472"/>
    <lineage>
        <taxon>Eukaryota</taxon>
        <taxon>Fungi</taxon>
        <taxon>Dikarya</taxon>
        <taxon>Ascomycota</taxon>
        <taxon>Pezizomycotina</taxon>
        <taxon>Sordariomycetes</taxon>
        <taxon>Sordariomycetidae</taxon>
        <taxon>Sordariales</taxon>
        <taxon>Chaetomiaceae</taxon>
        <taxon>Chaetomium</taxon>
    </lineage>
</organism>
<reference evidence="2" key="2">
    <citation type="submission" date="2023-06" db="EMBL/GenBank/DDBJ databases">
        <authorList>
            <consortium name="Lawrence Berkeley National Laboratory"/>
            <person name="Haridas S."/>
            <person name="Hensen N."/>
            <person name="Bonometti L."/>
            <person name="Westerberg I."/>
            <person name="Brannstrom I.O."/>
            <person name="Guillou S."/>
            <person name="Cros-Aarteil S."/>
            <person name="Calhoun S."/>
            <person name="Kuo A."/>
            <person name="Mondo S."/>
            <person name="Pangilinan J."/>
            <person name="Riley R."/>
            <person name="Labutti K."/>
            <person name="Andreopoulos B."/>
            <person name="Lipzen A."/>
            <person name="Chen C."/>
            <person name="Yanf M."/>
            <person name="Daum C."/>
            <person name="Ng V."/>
            <person name="Clum A."/>
            <person name="Steindorff A."/>
            <person name="Ohm R."/>
            <person name="Martin F."/>
            <person name="Silar P."/>
            <person name="Natvig D."/>
            <person name="Lalanne C."/>
            <person name="Gautier V."/>
            <person name="Ament-Velasquez S.L."/>
            <person name="Kruys A."/>
            <person name="Hutchinson M.I."/>
            <person name="Powell A.J."/>
            <person name="Barry K."/>
            <person name="Miller A.N."/>
            <person name="Grigoriev I.V."/>
            <person name="Debuchy R."/>
            <person name="Gladieux P."/>
            <person name="Thoren M.H."/>
            <person name="Johannesson H."/>
        </authorList>
    </citation>
    <scope>NUCLEOTIDE SEQUENCE</scope>
    <source>
        <strain evidence="2">CBS 168.71</strain>
    </source>
</reference>
<comment type="caution">
    <text evidence="2">The sequence shown here is derived from an EMBL/GenBank/DDBJ whole genome shotgun (WGS) entry which is preliminary data.</text>
</comment>
<dbReference type="Proteomes" id="UP001278766">
    <property type="component" value="Unassembled WGS sequence"/>
</dbReference>
<protein>
    <submittedName>
        <fullName evidence="2">Uncharacterized protein</fullName>
    </submittedName>
</protein>
<dbReference type="RefSeq" id="XP_062663075.1">
    <property type="nucleotide sequence ID" value="XM_062803303.1"/>
</dbReference>
<proteinExistence type="predicted"/>
<evidence type="ECO:0000313" key="3">
    <source>
        <dbReference type="Proteomes" id="UP001278766"/>
    </source>
</evidence>
<accession>A0AAE0HN79</accession>
<dbReference type="AlphaFoldDB" id="A0AAE0HN79"/>
<keyword evidence="1" id="KW-0732">Signal</keyword>
<keyword evidence="3" id="KW-1185">Reference proteome</keyword>
<dbReference type="GeneID" id="87840251"/>
<feature type="chain" id="PRO_5041986649" evidence="1">
    <location>
        <begin position="17"/>
        <end position="126"/>
    </location>
</feature>